<comment type="caution">
    <text evidence="1">The sequence shown here is derived from an EMBL/GenBank/DDBJ whole genome shotgun (WGS) entry which is preliminary data.</text>
</comment>
<gene>
    <name evidence="1" type="ORF">RPERSI_LOCUS12649</name>
</gene>
<accession>A0ACA9QAF0</accession>
<proteinExistence type="predicted"/>
<organism evidence="1 2">
    <name type="scientific">Racocetra persica</name>
    <dbReference type="NCBI Taxonomy" id="160502"/>
    <lineage>
        <taxon>Eukaryota</taxon>
        <taxon>Fungi</taxon>
        <taxon>Fungi incertae sedis</taxon>
        <taxon>Mucoromycota</taxon>
        <taxon>Glomeromycotina</taxon>
        <taxon>Glomeromycetes</taxon>
        <taxon>Diversisporales</taxon>
        <taxon>Gigasporaceae</taxon>
        <taxon>Racocetra</taxon>
    </lineage>
</organism>
<dbReference type="Proteomes" id="UP000789920">
    <property type="component" value="Unassembled WGS sequence"/>
</dbReference>
<reference evidence="1" key="1">
    <citation type="submission" date="2021-06" db="EMBL/GenBank/DDBJ databases">
        <authorList>
            <person name="Kallberg Y."/>
            <person name="Tangrot J."/>
            <person name="Rosling A."/>
        </authorList>
    </citation>
    <scope>NUCLEOTIDE SEQUENCE</scope>
    <source>
        <strain evidence="1">MA461A</strain>
    </source>
</reference>
<sequence>MDKSSHIRGSKDPNTADTNLETPQLYQTIVNIPNEPTLTPTTSIYTNTVQTHTQPPPSKYITTRPQPIQHPSSSVPTQNVKLASIQNVKPESTRNVKLSLDDDKPVLTRLCKICQESDFIEDEEGPYVKGKLISPCKCTGSMQYVHIGCLNQWRISSAREDSSYRCEICKYEYKFYRPTFAKLIASPIFLHLVTIGIFLFVVYGVSWIVKSIDIRINKGQPNNGKSWADTPILSLKLVHLICGICIVSILSLCFMAFYSCCKGYHDTRDTYCYCGGCNCFTPWCFFGFPDSNDLSAIILVICILMFAIMIVMGIIFALVTGYLLLQKHVNVYLDGIQERILDVKKE</sequence>
<protein>
    <submittedName>
        <fullName evidence="1">6334_t:CDS:1</fullName>
    </submittedName>
</protein>
<name>A0ACA9QAF0_9GLOM</name>
<dbReference type="EMBL" id="CAJVQC010027255">
    <property type="protein sequence ID" value="CAG8735872.1"/>
    <property type="molecule type" value="Genomic_DNA"/>
</dbReference>
<evidence type="ECO:0000313" key="1">
    <source>
        <dbReference type="EMBL" id="CAG8735872.1"/>
    </source>
</evidence>
<evidence type="ECO:0000313" key="2">
    <source>
        <dbReference type="Proteomes" id="UP000789920"/>
    </source>
</evidence>
<keyword evidence="2" id="KW-1185">Reference proteome</keyword>